<dbReference type="EMBL" id="CP097635">
    <property type="protein sequence ID" value="URI06210.1"/>
    <property type="molecule type" value="Genomic_DNA"/>
</dbReference>
<gene>
    <name evidence="3" type="ORF">MW290_09755</name>
</gene>
<evidence type="ECO:0000313" key="4">
    <source>
        <dbReference type="Proteomes" id="UP001056201"/>
    </source>
</evidence>
<name>A0ABY4S1Z7_AQUTE</name>
<organism evidence="3 4">
    <name type="scientific">Aquincola tertiaricarbonis</name>
    <dbReference type="NCBI Taxonomy" id="391953"/>
    <lineage>
        <taxon>Bacteria</taxon>
        <taxon>Pseudomonadati</taxon>
        <taxon>Pseudomonadota</taxon>
        <taxon>Betaproteobacteria</taxon>
        <taxon>Burkholderiales</taxon>
        <taxon>Sphaerotilaceae</taxon>
        <taxon>Aquincola</taxon>
    </lineage>
</organism>
<dbReference type="RefSeq" id="WP_250194474.1">
    <property type="nucleotide sequence ID" value="NZ_CP097635.1"/>
</dbReference>
<keyword evidence="4" id="KW-1185">Reference proteome</keyword>
<feature type="domain" description="DUF3616" evidence="2">
    <location>
        <begin position="164"/>
        <end position="259"/>
    </location>
</feature>
<dbReference type="InterPro" id="IPR022060">
    <property type="entry name" value="DUF3616"/>
</dbReference>
<accession>A0ABY4S1Z7</accession>
<dbReference type="Proteomes" id="UP001056201">
    <property type="component" value="Chromosome 1"/>
</dbReference>
<sequence length="322" mass="34370">MHSLRALLPAAWLLAGLVTGAGSHAATVETYRGLCDASAAEATDAQHFVVASDEDNVLRLYTRGEPEPIGQLRLDGFLGTGQREADIEGAARIGSRIYWISSHGRNSGGKRREERLRLFATDAEDGLLQPAGAAYTRLLDDLVAAPTLQHLKLEEAARLPPEAPGGLNIEGLAATPEGGLLIGLRNPIPNGRALLVPLLNPVEVVEHGRTAQFGEPVLLTLRNRGVRSIERIGNAYWIVAGPTADRGSFSLYRWSGRAGDAPQLQDSAAFTGLQPEALFAWPGSGELQFLSDDGGLDVGGTPCKKLPPARQTFRAVVMPQPR</sequence>
<feature type="signal peptide" evidence="1">
    <location>
        <begin position="1"/>
        <end position="25"/>
    </location>
</feature>
<dbReference type="Pfam" id="PF12275">
    <property type="entry name" value="DUF3616"/>
    <property type="match status" value="1"/>
</dbReference>
<protein>
    <submittedName>
        <fullName evidence="3">DUF3616 domain-containing protein</fullName>
    </submittedName>
</protein>
<reference evidence="3" key="1">
    <citation type="submission" date="2022-05" db="EMBL/GenBank/DDBJ databases">
        <title>An RpoN-dependent PEP-CTERM gene is involved in floc formation of an Aquincola tertiaricarbonis strain.</title>
        <authorList>
            <person name="Qiu D."/>
            <person name="Xia M."/>
        </authorList>
    </citation>
    <scope>NUCLEOTIDE SEQUENCE</scope>
    <source>
        <strain evidence="3">RN12</strain>
    </source>
</reference>
<proteinExistence type="predicted"/>
<keyword evidence="1" id="KW-0732">Signal</keyword>
<evidence type="ECO:0000313" key="3">
    <source>
        <dbReference type="EMBL" id="URI06210.1"/>
    </source>
</evidence>
<evidence type="ECO:0000259" key="2">
    <source>
        <dbReference type="Pfam" id="PF12275"/>
    </source>
</evidence>
<feature type="chain" id="PRO_5045346358" evidence="1">
    <location>
        <begin position="26"/>
        <end position="322"/>
    </location>
</feature>
<evidence type="ECO:0000256" key="1">
    <source>
        <dbReference type="SAM" id="SignalP"/>
    </source>
</evidence>